<dbReference type="SUPFAM" id="SSF56112">
    <property type="entry name" value="Protein kinase-like (PK-like)"/>
    <property type="match status" value="1"/>
</dbReference>
<keyword evidence="2" id="KW-0808">Transferase</keyword>
<feature type="domain" description="Alpha-type protein kinase" evidence="5">
    <location>
        <begin position="377"/>
        <end position="527"/>
    </location>
</feature>
<reference evidence="6" key="1">
    <citation type="submission" date="2022-08" db="EMBL/GenBank/DDBJ databases">
        <title>Novel sulfate-reducing endosymbionts in the free-living metamonad Anaeramoeba.</title>
        <authorList>
            <person name="Jerlstrom-Hultqvist J."/>
            <person name="Cepicka I."/>
            <person name="Gallot-Lavallee L."/>
            <person name="Salas-Leiva D."/>
            <person name="Curtis B.A."/>
            <person name="Zahonova K."/>
            <person name="Pipaliya S."/>
            <person name="Dacks J."/>
            <person name="Roger A.J."/>
        </authorList>
    </citation>
    <scope>NUCLEOTIDE SEQUENCE</scope>
    <source>
        <strain evidence="6">Schooner1</strain>
    </source>
</reference>
<proteinExistence type="predicted"/>
<evidence type="ECO:0000256" key="2">
    <source>
        <dbReference type="ARBA" id="ARBA00022679"/>
    </source>
</evidence>
<feature type="region of interest" description="Disordered" evidence="4">
    <location>
        <begin position="71"/>
        <end position="98"/>
    </location>
</feature>
<dbReference type="InterPro" id="IPR011009">
    <property type="entry name" value="Kinase-like_dom_sf"/>
</dbReference>
<evidence type="ECO:0000256" key="3">
    <source>
        <dbReference type="ARBA" id="ARBA00022777"/>
    </source>
</evidence>
<organism evidence="6 7">
    <name type="scientific">Anaeramoeba flamelloides</name>
    <dbReference type="NCBI Taxonomy" id="1746091"/>
    <lineage>
        <taxon>Eukaryota</taxon>
        <taxon>Metamonada</taxon>
        <taxon>Anaeramoebidae</taxon>
        <taxon>Anaeramoeba</taxon>
    </lineage>
</organism>
<keyword evidence="7" id="KW-1185">Reference proteome</keyword>
<dbReference type="Pfam" id="PF02816">
    <property type="entry name" value="Alpha_kinase"/>
    <property type="match status" value="1"/>
</dbReference>
<dbReference type="EMBL" id="JAOAOG010000315">
    <property type="protein sequence ID" value="KAJ6230052.1"/>
    <property type="molecule type" value="Genomic_DNA"/>
</dbReference>
<dbReference type="Gene3D" id="3.20.200.10">
    <property type="entry name" value="MHCK/EF2 kinase"/>
    <property type="match status" value="1"/>
</dbReference>
<evidence type="ECO:0000313" key="6">
    <source>
        <dbReference type="EMBL" id="KAJ6230052.1"/>
    </source>
</evidence>
<evidence type="ECO:0000256" key="4">
    <source>
        <dbReference type="SAM" id="MobiDB-lite"/>
    </source>
</evidence>
<evidence type="ECO:0000259" key="5">
    <source>
        <dbReference type="Pfam" id="PF02816"/>
    </source>
</evidence>
<dbReference type="InterPro" id="IPR004166">
    <property type="entry name" value="a-kinase_dom"/>
</dbReference>
<comment type="caution">
    <text evidence="6">The sequence shown here is derived from an EMBL/GenBank/DDBJ whole genome shotgun (WGS) entry which is preliminary data.</text>
</comment>
<gene>
    <name evidence="6" type="ORF">M0813_07274</name>
</gene>
<evidence type="ECO:0000313" key="7">
    <source>
        <dbReference type="Proteomes" id="UP001150062"/>
    </source>
</evidence>
<evidence type="ECO:0000256" key="1">
    <source>
        <dbReference type="ARBA" id="ARBA00022527"/>
    </source>
</evidence>
<keyword evidence="3" id="KW-0418">Kinase</keyword>
<feature type="compositionally biased region" description="Basic residues" evidence="4">
    <location>
        <begin position="72"/>
        <end position="82"/>
    </location>
</feature>
<dbReference type="Proteomes" id="UP001150062">
    <property type="component" value="Unassembled WGS sequence"/>
</dbReference>
<keyword evidence="1" id="KW-0723">Serine/threonine-protein kinase</keyword>
<protein>
    <recommendedName>
        <fullName evidence="5">Alpha-type protein kinase domain-containing protein</fullName>
    </recommendedName>
</protein>
<accession>A0ABQ8XBL9</accession>
<name>A0ABQ8XBL9_9EUKA</name>
<sequence>MNEMSKQIKNQEKIQKIDKKHLEQNKRRLHAILETLKLEGNQEIKDKLTRNKAELKPFLLKKFTFDKASKTNNKKKKLRIGSRNKEKKNESQPKFPPWKSDQITHKICVVLDYEEEEEIIRLNTNIINKIQFFLCYLNPILKLQISIISNTTTNQFQQLTFKSIQQKKITNIYQEIEPQTRYSDFTSKTSKPKRRNHETTRYILHFLSNGIDYDKQNESILRGNQKYCENNHIQYLKIHSRTNLKNRNKNNFELNNYFSFGSKKYHNTPGNTENRIVNYIINWLRNNHTIPFRTKKFQEIKELKPYPPLKNNGNWNNTEEVQIITHIDLDVDKLFTNVKNHKEFRFTQSKVKIYNKAIIEKDKYDAFPFVDIQVSIPLIAKVYHKFMQDNLAQYMNYIFAEAFLKSYIEDFNKLISKKLKKTIQLSPKILYSFPKRKNHRFYIVEPFYPNDNAIGKYVPKEDELLNTFSHYILAKSKRQLCIEIISTIDNKIKRYRLHSRQYLFSDLDSGENKIYFTNTNHLCNKYCKMFKLNQEY</sequence>